<dbReference type="GO" id="GO:0000981">
    <property type="term" value="F:DNA-binding transcription factor activity, RNA polymerase II-specific"/>
    <property type="evidence" value="ECO:0007669"/>
    <property type="project" value="TreeGrafter"/>
</dbReference>
<keyword evidence="2" id="KW-0217">Developmental protein</keyword>
<dbReference type="GO" id="GO:0000978">
    <property type="term" value="F:RNA polymerase II cis-regulatory region sequence-specific DNA binding"/>
    <property type="evidence" value="ECO:0007669"/>
    <property type="project" value="TreeGrafter"/>
</dbReference>
<dbReference type="InterPro" id="IPR009057">
    <property type="entry name" value="Homeodomain-like_sf"/>
</dbReference>
<dbReference type="PANTHER" id="PTHR45793:SF5">
    <property type="entry name" value="HOMEOTIC PROTEIN OCELLILESS"/>
    <property type="match status" value="1"/>
</dbReference>
<evidence type="ECO:0000259" key="8">
    <source>
        <dbReference type="PROSITE" id="PS50071"/>
    </source>
</evidence>
<sequence>MSKNNNLDILLCKSQPPVRQRRQRTNFTEEVIEKLEEFFLKNPYPDINEREQMAKLLCTNEDRVQVWFQNKRARYRKRVQKENNQTVEPSKITKKNKINLDKTPEPVKTTNDSGYSSFSFQSPCLADLSFNYNPVTHPIYNHYNQSTPNALRYHMYFYNQMSPVVNPKDQPIAQPRHNQ</sequence>
<evidence type="ECO:0000256" key="5">
    <source>
        <dbReference type="ARBA" id="ARBA00023242"/>
    </source>
</evidence>
<protein>
    <submittedName>
        <fullName evidence="9">Homeobox goosecoid</fullName>
    </submittedName>
</protein>
<comment type="subcellular location">
    <subcellularLocation>
        <location evidence="1 6 7">Nucleus</location>
    </subcellularLocation>
</comment>
<dbReference type="OrthoDB" id="3225452at2759"/>
<accession>A0A3M7QAB5</accession>
<dbReference type="PANTHER" id="PTHR45793">
    <property type="entry name" value="HOMEOBOX PROTEIN"/>
    <property type="match status" value="1"/>
</dbReference>
<dbReference type="SUPFAM" id="SSF46689">
    <property type="entry name" value="Homeodomain-like"/>
    <property type="match status" value="1"/>
</dbReference>
<evidence type="ECO:0000313" key="10">
    <source>
        <dbReference type="Proteomes" id="UP000276133"/>
    </source>
</evidence>
<feature type="DNA-binding region" description="Homeobox" evidence="6">
    <location>
        <begin position="20"/>
        <end position="79"/>
    </location>
</feature>
<evidence type="ECO:0000256" key="1">
    <source>
        <dbReference type="ARBA" id="ARBA00004123"/>
    </source>
</evidence>
<evidence type="ECO:0000256" key="3">
    <source>
        <dbReference type="ARBA" id="ARBA00023125"/>
    </source>
</evidence>
<keyword evidence="4 6" id="KW-0371">Homeobox</keyword>
<dbReference type="CDD" id="cd00086">
    <property type="entry name" value="homeodomain"/>
    <property type="match status" value="1"/>
</dbReference>
<dbReference type="STRING" id="10195.A0A3M7QAB5"/>
<evidence type="ECO:0000256" key="2">
    <source>
        <dbReference type="ARBA" id="ARBA00022473"/>
    </source>
</evidence>
<keyword evidence="3 6" id="KW-0238">DNA-binding</keyword>
<dbReference type="AlphaFoldDB" id="A0A3M7QAB5"/>
<feature type="non-terminal residue" evidence="9">
    <location>
        <position position="179"/>
    </location>
</feature>
<evidence type="ECO:0000313" key="9">
    <source>
        <dbReference type="EMBL" id="RNA08104.1"/>
    </source>
</evidence>
<dbReference type="Pfam" id="PF00046">
    <property type="entry name" value="Homeodomain"/>
    <property type="match status" value="1"/>
</dbReference>
<gene>
    <name evidence="9" type="ORF">BpHYR1_035268</name>
</gene>
<name>A0A3M7QAB5_BRAPC</name>
<evidence type="ECO:0000256" key="6">
    <source>
        <dbReference type="PROSITE-ProRule" id="PRU00108"/>
    </source>
</evidence>
<evidence type="ECO:0000256" key="7">
    <source>
        <dbReference type="RuleBase" id="RU000682"/>
    </source>
</evidence>
<dbReference type="Proteomes" id="UP000276133">
    <property type="component" value="Unassembled WGS sequence"/>
</dbReference>
<organism evidence="9 10">
    <name type="scientific">Brachionus plicatilis</name>
    <name type="common">Marine rotifer</name>
    <name type="synonym">Brachionus muelleri</name>
    <dbReference type="NCBI Taxonomy" id="10195"/>
    <lineage>
        <taxon>Eukaryota</taxon>
        <taxon>Metazoa</taxon>
        <taxon>Spiralia</taxon>
        <taxon>Gnathifera</taxon>
        <taxon>Rotifera</taxon>
        <taxon>Eurotatoria</taxon>
        <taxon>Monogononta</taxon>
        <taxon>Pseudotrocha</taxon>
        <taxon>Ploima</taxon>
        <taxon>Brachionidae</taxon>
        <taxon>Brachionus</taxon>
    </lineage>
</organism>
<dbReference type="PROSITE" id="PS50071">
    <property type="entry name" value="HOMEOBOX_2"/>
    <property type="match status" value="1"/>
</dbReference>
<dbReference type="GO" id="GO:0005634">
    <property type="term" value="C:nucleus"/>
    <property type="evidence" value="ECO:0007669"/>
    <property type="project" value="UniProtKB-SubCell"/>
</dbReference>
<keyword evidence="5 6" id="KW-0539">Nucleus</keyword>
<dbReference type="SMART" id="SM00389">
    <property type="entry name" value="HOX"/>
    <property type="match status" value="1"/>
</dbReference>
<feature type="domain" description="Homeobox" evidence="8">
    <location>
        <begin position="18"/>
        <end position="78"/>
    </location>
</feature>
<dbReference type="InterPro" id="IPR001356">
    <property type="entry name" value="HD"/>
</dbReference>
<evidence type="ECO:0000256" key="4">
    <source>
        <dbReference type="ARBA" id="ARBA00023155"/>
    </source>
</evidence>
<reference evidence="9 10" key="1">
    <citation type="journal article" date="2018" name="Sci. Rep.">
        <title>Genomic signatures of local adaptation to the degree of environmental predictability in rotifers.</title>
        <authorList>
            <person name="Franch-Gras L."/>
            <person name="Hahn C."/>
            <person name="Garcia-Roger E.M."/>
            <person name="Carmona M.J."/>
            <person name="Serra M."/>
            <person name="Gomez A."/>
        </authorList>
    </citation>
    <scope>NUCLEOTIDE SEQUENCE [LARGE SCALE GENOMIC DNA]</scope>
    <source>
        <strain evidence="9">HYR1</strain>
    </source>
</reference>
<proteinExistence type="predicted"/>
<dbReference type="Gene3D" id="1.10.10.60">
    <property type="entry name" value="Homeodomain-like"/>
    <property type="match status" value="1"/>
</dbReference>
<keyword evidence="10" id="KW-1185">Reference proteome</keyword>
<comment type="caution">
    <text evidence="9">The sequence shown here is derived from an EMBL/GenBank/DDBJ whole genome shotgun (WGS) entry which is preliminary data.</text>
</comment>
<dbReference type="EMBL" id="REGN01006855">
    <property type="protein sequence ID" value="RNA08104.1"/>
    <property type="molecule type" value="Genomic_DNA"/>
</dbReference>